<evidence type="ECO:0000313" key="3">
    <source>
        <dbReference type="Proteomes" id="UP000824120"/>
    </source>
</evidence>
<protein>
    <submittedName>
        <fullName evidence="2">Uncharacterized protein</fullName>
    </submittedName>
</protein>
<feature type="region of interest" description="Disordered" evidence="1">
    <location>
        <begin position="88"/>
        <end position="125"/>
    </location>
</feature>
<accession>A0A9J6B0Y8</accession>
<proteinExistence type="predicted"/>
<dbReference type="Proteomes" id="UP000824120">
    <property type="component" value="Chromosome 1"/>
</dbReference>
<name>A0A9J6B0Y8_SOLCO</name>
<evidence type="ECO:0000313" key="2">
    <source>
        <dbReference type="EMBL" id="KAG5630368.1"/>
    </source>
</evidence>
<dbReference type="EMBL" id="JACXVP010000001">
    <property type="protein sequence ID" value="KAG5630368.1"/>
    <property type="molecule type" value="Genomic_DNA"/>
</dbReference>
<reference evidence="2 3" key="1">
    <citation type="submission" date="2020-09" db="EMBL/GenBank/DDBJ databases">
        <title>De no assembly of potato wild relative species, Solanum commersonii.</title>
        <authorList>
            <person name="Cho K."/>
        </authorList>
    </citation>
    <scope>NUCLEOTIDE SEQUENCE [LARGE SCALE GENOMIC DNA]</scope>
    <source>
        <strain evidence="2">LZ3.2</strain>
        <tissue evidence="2">Leaf</tissue>
    </source>
</reference>
<sequence length="125" mass="13441">MAAPSGSSTAVPSEVTPGTNTQVQTDAPGIDAQIDRATELEKKGHHHRRHRLNLLCPNFSPPHPLSTSYFHCQHLVLLKKVEERDPCGEEVSGILGGPSPSTKETPRSLPRSVVMTTSRGDGRGV</sequence>
<gene>
    <name evidence="2" type="ORF">H5410_002085</name>
</gene>
<comment type="caution">
    <text evidence="2">The sequence shown here is derived from an EMBL/GenBank/DDBJ whole genome shotgun (WGS) entry which is preliminary data.</text>
</comment>
<feature type="region of interest" description="Disordered" evidence="1">
    <location>
        <begin position="1"/>
        <end position="32"/>
    </location>
</feature>
<organism evidence="2 3">
    <name type="scientific">Solanum commersonii</name>
    <name type="common">Commerson's wild potato</name>
    <name type="synonym">Commerson's nightshade</name>
    <dbReference type="NCBI Taxonomy" id="4109"/>
    <lineage>
        <taxon>Eukaryota</taxon>
        <taxon>Viridiplantae</taxon>
        <taxon>Streptophyta</taxon>
        <taxon>Embryophyta</taxon>
        <taxon>Tracheophyta</taxon>
        <taxon>Spermatophyta</taxon>
        <taxon>Magnoliopsida</taxon>
        <taxon>eudicotyledons</taxon>
        <taxon>Gunneridae</taxon>
        <taxon>Pentapetalae</taxon>
        <taxon>asterids</taxon>
        <taxon>lamiids</taxon>
        <taxon>Solanales</taxon>
        <taxon>Solanaceae</taxon>
        <taxon>Solanoideae</taxon>
        <taxon>Solaneae</taxon>
        <taxon>Solanum</taxon>
    </lineage>
</organism>
<dbReference type="AlphaFoldDB" id="A0A9J6B0Y8"/>
<feature type="compositionally biased region" description="Polar residues" evidence="1">
    <location>
        <begin position="1"/>
        <end position="25"/>
    </location>
</feature>
<evidence type="ECO:0000256" key="1">
    <source>
        <dbReference type="SAM" id="MobiDB-lite"/>
    </source>
</evidence>
<keyword evidence="3" id="KW-1185">Reference proteome</keyword>